<keyword evidence="2" id="KW-1185">Reference proteome</keyword>
<sequence length="116" mass="12765">MNQANPYWAGLEVALADTSGIIVPKGEDEAAYFEKLRSSIRAHATAAEKVSAIVVEPGFCHRELGTTITGYLLAKSKGYWLVFEPDEGEYYCFWGADADSLGAYGVCGNPLYCWWD</sequence>
<evidence type="ECO:0000313" key="2">
    <source>
        <dbReference type="Proteomes" id="UP000265619"/>
    </source>
</evidence>
<dbReference type="RefSeq" id="WP_119552985.1">
    <property type="nucleotide sequence ID" value="NZ_QXMN01000006.1"/>
</dbReference>
<comment type="caution">
    <text evidence="1">The sequence shown here is derived from an EMBL/GenBank/DDBJ whole genome shotgun (WGS) entry which is preliminary data.</text>
</comment>
<dbReference type="EMBL" id="QXMN01000006">
    <property type="protein sequence ID" value="RIX82849.1"/>
    <property type="molecule type" value="Genomic_DNA"/>
</dbReference>
<organism evidence="1 2">
    <name type="scientific">Acidovorax cavernicola</name>
    <dbReference type="NCBI Taxonomy" id="1675792"/>
    <lineage>
        <taxon>Bacteria</taxon>
        <taxon>Pseudomonadati</taxon>
        <taxon>Pseudomonadota</taxon>
        <taxon>Betaproteobacteria</taxon>
        <taxon>Burkholderiales</taxon>
        <taxon>Comamonadaceae</taxon>
        <taxon>Acidovorax</taxon>
    </lineage>
</organism>
<proteinExistence type="predicted"/>
<name>A0A9X8D788_9BURK</name>
<evidence type="ECO:0000313" key="1">
    <source>
        <dbReference type="EMBL" id="RIX82849.1"/>
    </source>
</evidence>
<dbReference type="OrthoDB" id="8907019at2"/>
<accession>A0A9X8D788</accession>
<reference evidence="1 2" key="1">
    <citation type="submission" date="2018-09" db="EMBL/GenBank/DDBJ databases">
        <title>Acidovorax cavernicola nov. sp. isolated from Gruta de las Maravillas (Aracena, Spain).</title>
        <authorList>
            <person name="Jurado V."/>
            <person name="Gutierrez-Patricio S."/>
            <person name="Gonzalez-Pimentel J.L."/>
            <person name="Miller A.Z."/>
            <person name="Laiz L."/>
            <person name="Saiz-Jimenez C."/>
        </authorList>
    </citation>
    <scope>NUCLEOTIDE SEQUENCE [LARGE SCALE GENOMIC DNA]</scope>
    <source>
        <strain evidence="1 2">1011MAR4D40.2</strain>
    </source>
</reference>
<dbReference type="Proteomes" id="UP000265619">
    <property type="component" value="Unassembled WGS sequence"/>
</dbReference>
<protein>
    <submittedName>
        <fullName evidence="1">Uncharacterized protein</fullName>
    </submittedName>
</protein>
<dbReference type="AlphaFoldDB" id="A0A9X8D788"/>
<gene>
    <name evidence="1" type="ORF">D3H34_08380</name>
</gene>